<dbReference type="InterPro" id="IPR002645">
    <property type="entry name" value="STAS_dom"/>
</dbReference>
<evidence type="ECO:0000313" key="3">
    <source>
        <dbReference type="Proteomes" id="UP000660554"/>
    </source>
</evidence>
<dbReference type="RefSeq" id="WP_159041222.1">
    <property type="nucleotide sequence ID" value="NZ_BMRU01000018.1"/>
</dbReference>
<feature type="domain" description="STAS" evidence="1">
    <location>
        <begin position="15"/>
        <end position="124"/>
    </location>
</feature>
<organism evidence="2 3">
    <name type="scientific">Streptomyces virginiae</name>
    <name type="common">Streptomyces cinnamonensis</name>
    <dbReference type="NCBI Taxonomy" id="1961"/>
    <lineage>
        <taxon>Bacteria</taxon>
        <taxon>Bacillati</taxon>
        <taxon>Actinomycetota</taxon>
        <taxon>Actinomycetes</taxon>
        <taxon>Kitasatosporales</taxon>
        <taxon>Streptomycetaceae</taxon>
        <taxon>Streptomyces</taxon>
    </lineage>
</organism>
<name>A0ABQ3NPN4_STRVG</name>
<sequence length="126" mass="13067">MTSTPADLPMPAPQLKTDIVRVGDAVVCILSGDLHAGTQAIGELALGEALEGRPAVLVVDLDAVELFTADGLNLLLSLQETARARNVPVVVVSPSAAVRRVLDVTGATETFTVYSTVAAATGRYRP</sequence>
<dbReference type="SUPFAM" id="SSF52091">
    <property type="entry name" value="SpoIIaa-like"/>
    <property type="match status" value="1"/>
</dbReference>
<protein>
    <recommendedName>
        <fullName evidence="1">STAS domain-containing protein</fullName>
    </recommendedName>
</protein>
<gene>
    <name evidence="2" type="ORF">Scinn_41960</name>
</gene>
<evidence type="ECO:0000313" key="2">
    <source>
        <dbReference type="EMBL" id="GHI14733.1"/>
    </source>
</evidence>
<dbReference type="GeneID" id="86951884"/>
<dbReference type="InterPro" id="IPR036513">
    <property type="entry name" value="STAS_dom_sf"/>
</dbReference>
<dbReference type="Gene3D" id="3.30.750.24">
    <property type="entry name" value="STAS domain"/>
    <property type="match status" value="1"/>
</dbReference>
<dbReference type="Proteomes" id="UP000660554">
    <property type="component" value="Unassembled WGS sequence"/>
</dbReference>
<dbReference type="EMBL" id="BNDV01000008">
    <property type="protein sequence ID" value="GHI14733.1"/>
    <property type="molecule type" value="Genomic_DNA"/>
</dbReference>
<proteinExistence type="predicted"/>
<comment type="caution">
    <text evidence="2">The sequence shown here is derived from an EMBL/GenBank/DDBJ whole genome shotgun (WGS) entry which is preliminary data.</text>
</comment>
<reference evidence="3" key="1">
    <citation type="submission" date="2020-09" db="EMBL/GenBank/DDBJ databases">
        <title>Whole genome shotgun sequence of Streptomyces cinnamonensis NBRC 15873.</title>
        <authorList>
            <person name="Komaki H."/>
            <person name="Tamura T."/>
        </authorList>
    </citation>
    <scope>NUCLEOTIDE SEQUENCE [LARGE SCALE GENOMIC DNA]</scope>
    <source>
        <strain evidence="3">NBRC 15873</strain>
    </source>
</reference>
<evidence type="ECO:0000259" key="1">
    <source>
        <dbReference type="PROSITE" id="PS50801"/>
    </source>
</evidence>
<dbReference type="PROSITE" id="PS50801">
    <property type="entry name" value="STAS"/>
    <property type="match status" value="1"/>
</dbReference>
<keyword evidence="3" id="KW-1185">Reference proteome</keyword>
<dbReference type="CDD" id="cd07043">
    <property type="entry name" value="STAS_anti-anti-sigma_factors"/>
    <property type="match status" value="1"/>
</dbReference>
<accession>A0ABQ3NPN4</accession>
<dbReference type="Pfam" id="PF01740">
    <property type="entry name" value="STAS"/>
    <property type="match status" value="1"/>
</dbReference>